<evidence type="ECO:0000313" key="4">
    <source>
        <dbReference type="EMBL" id="MBB6219761.1"/>
    </source>
</evidence>
<dbReference type="GO" id="GO:0019878">
    <property type="term" value="P:lysine biosynthetic process via aminoadipic acid"/>
    <property type="evidence" value="ECO:0007669"/>
    <property type="project" value="TreeGrafter"/>
</dbReference>
<comment type="caution">
    <text evidence="4">The sequence shown here is derived from an EMBL/GenBank/DDBJ whole genome shotgun (WGS) entry which is preliminary data.</text>
</comment>
<dbReference type="GO" id="GO:0005829">
    <property type="term" value="C:cytosol"/>
    <property type="evidence" value="ECO:0007669"/>
    <property type="project" value="TreeGrafter"/>
</dbReference>
<comment type="similarity">
    <text evidence="1">Belongs to the P-Pant transferase superfamily. Gsp/Sfp/HetI/AcpT family.</text>
</comment>
<dbReference type="GO" id="GO:0000287">
    <property type="term" value="F:magnesium ion binding"/>
    <property type="evidence" value="ECO:0007669"/>
    <property type="project" value="InterPro"/>
</dbReference>
<dbReference type="AlphaFoldDB" id="A0A7X0DQW8"/>
<feature type="domain" description="4'-phosphopantetheinyl transferase" evidence="3">
    <location>
        <begin position="114"/>
        <end position="213"/>
    </location>
</feature>
<organism evidence="4 5">
    <name type="scientific">Rhizobium leguminosarum</name>
    <dbReference type="NCBI Taxonomy" id="384"/>
    <lineage>
        <taxon>Bacteria</taxon>
        <taxon>Pseudomonadati</taxon>
        <taxon>Pseudomonadota</taxon>
        <taxon>Alphaproteobacteria</taxon>
        <taxon>Hyphomicrobiales</taxon>
        <taxon>Rhizobiaceae</taxon>
        <taxon>Rhizobium/Agrobacterium group</taxon>
        <taxon>Rhizobium</taxon>
    </lineage>
</organism>
<sequence>MQQSENHPAGIEIALWQYSSNEGDWNRRVLSLSKAERDRAATYRFEADRASFMAGRYLLRRLLSLSIGTAPAKLVLSPDKDGKLRLEGRDTPQFSLANADGLVTVAVAWGCDHVGIDCERIDVEIEEAAVASYCSRDEQRWLAELPAGDRAQAAVALWTLKESHLKALGVGLREDPRNMAFAWKDGVPVMVGDGDRLWHHRLIESGSQHVVALAACCQSGLPPISTRLFQDDSMPSE</sequence>
<reference evidence="4 5" key="1">
    <citation type="submission" date="2020-08" db="EMBL/GenBank/DDBJ databases">
        <title>Genomic Encyclopedia of Type Strains, Phase IV (KMG-V): Genome sequencing to study the core and pangenomes of soil and plant-associated prokaryotes.</title>
        <authorList>
            <person name="Whitman W."/>
        </authorList>
    </citation>
    <scope>NUCLEOTIDE SEQUENCE [LARGE SCALE GENOMIC DNA]</scope>
    <source>
        <strain evidence="4 5">SEMIA 4011</strain>
    </source>
</reference>
<evidence type="ECO:0000259" key="3">
    <source>
        <dbReference type="Pfam" id="PF01648"/>
    </source>
</evidence>
<dbReference type="InterPro" id="IPR037143">
    <property type="entry name" value="4-PPantetheinyl_Trfase_dom_sf"/>
</dbReference>
<dbReference type="PANTHER" id="PTHR12215:SF10">
    <property type="entry name" value="L-AMINOADIPATE-SEMIALDEHYDE DEHYDROGENASE-PHOSPHOPANTETHEINYL TRANSFERASE"/>
    <property type="match status" value="1"/>
</dbReference>
<proteinExistence type="inferred from homology"/>
<name>A0A7X0DQW8_RHILE</name>
<dbReference type="Pfam" id="PF01648">
    <property type="entry name" value="ACPS"/>
    <property type="match status" value="1"/>
</dbReference>
<evidence type="ECO:0000256" key="1">
    <source>
        <dbReference type="ARBA" id="ARBA00010990"/>
    </source>
</evidence>
<dbReference type="Gene3D" id="3.90.470.20">
    <property type="entry name" value="4'-phosphopantetheinyl transferase domain"/>
    <property type="match status" value="2"/>
</dbReference>
<gene>
    <name evidence="4" type="ORF">GGE66_000705</name>
</gene>
<evidence type="ECO:0000313" key="5">
    <source>
        <dbReference type="Proteomes" id="UP000517187"/>
    </source>
</evidence>
<evidence type="ECO:0000256" key="2">
    <source>
        <dbReference type="ARBA" id="ARBA00022679"/>
    </source>
</evidence>
<dbReference type="InterPro" id="IPR050559">
    <property type="entry name" value="P-Pant_transferase_sf"/>
</dbReference>
<dbReference type="GO" id="GO:0008897">
    <property type="term" value="F:holo-[acyl-carrier-protein] synthase activity"/>
    <property type="evidence" value="ECO:0007669"/>
    <property type="project" value="InterPro"/>
</dbReference>
<dbReference type="EMBL" id="JACIIJ010000001">
    <property type="protein sequence ID" value="MBB6219761.1"/>
    <property type="molecule type" value="Genomic_DNA"/>
</dbReference>
<dbReference type="SUPFAM" id="SSF56214">
    <property type="entry name" value="4'-phosphopantetheinyl transferase"/>
    <property type="match status" value="2"/>
</dbReference>
<dbReference type="Proteomes" id="UP000517187">
    <property type="component" value="Unassembled WGS sequence"/>
</dbReference>
<dbReference type="InterPro" id="IPR008278">
    <property type="entry name" value="4-PPantetheinyl_Trfase_dom"/>
</dbReference>
<keyword evidence="2 4" id="KW-0808">Transferase</keyword>
<protein>
    <submittedName>
        <fullName evidence="4">4'-phosphopantetheinyl transferase</fullName>
        <ecNumber evidence="4">2.7.8.-</ecNumber>
    </submittedName>
</protein>
<dbReference type="EC" id="2.7.8.-" evidence="4"/>
<accession>A0A7X0DQW8</accession>
<dbReference type="PANTHER" id="PTHR12215">
    <property type="entry name" value="PHOSPHOPANTETHEINE TRANSFERASE"/>
    <property type="match status" value="1"/>
</dbReference>
<dbReference type="RefSeq" id="WP_184692627.1">
    <property type="nucleotide sequence ID" value="NZ_JACIIJ010000001.1"/>
</dbReference>